<feature type="domain" description="FAD-binding PCMH-type" evidence="4">
    <location>
        <begin position="23"/>
        <end position="241"/>
    </location>
</feature>
<dbReference type="AlphaFoldDB" id="X1GZ11"/>
<sequence length="241" mass="26940">MTYRLIDAEEIEKSLLWLSKYWDKPVHPEYYNAKTVNEAVSLLDKYREEAKIIAGGIDLIGLMKNKVLLPGVLVNIKTIPHMKYVVENSSGTAIGALTLINDIERSTLIKEKYPILFEAAHSIASPQVRNMATIGGNLCQDVRCWYYRRPPDTGVTFDCRRKREDGICYAINGENQNHAIIGGKKCFAVCPSDMATVLLALDARVNTVNTTGGRVIPIDKFYTTLGNTLEPKSMWSAPKKS</sequence>
<gene>
    <name evidence="5" type="ORF">S03H2_12465</name>
</gene>
<evidence type="ECO:0000259" key="4">
    <source>
        <dbReference type="PROSITE" id="PS51387"/>
    </source>
</evidence>
<keyword evidence="1" id="KW-0285">Flavoprotein</keyword>
<dbReference type="Gene3D" id="3.30.465.10">
    <property type="match status" value="2"/>
</dbReference>
<dbReference type="PANTHER" id="PTHR42659:SF2">
    <property type="entry name" value="XANTHINE DEHYDROGENASE SUBUNIT C-RELATED"/>
    <property type="match status" value="1"/>
</dbReference>
<evidence type="ECO:0000256" key="1">
    <source>
        <dbReference type="ARBA" id="ARBA00022630"/>
    </source>
</evidence>
<dbReference type="Pfam" id="PF00941">
    <property type="entry name" value="FAD_binding_5"/>
    <property type="match status" value="1"/>
</dbReference>
<dbReference type="InterPro" id="IPR051312">
    <property type="entry name" value="Diverse_Substr_Oxidored"/>
</dbReference>
<dbReference type="InterPro" id="IPR002346">
    <property type="entry name" value="Mopterin_DH_FAD-bd"/>
</dbReference>
<protein>
    <recommendedName>
        <fullName evidence="4">FAD-binding PCMH-type domain-containing protein</fullName>
    </recommendedName>
</protein>
<evidence type="ECO:0000256" key="3">
    <source>
        <dbReference type="ARBA" id="ARBA00023002"/>
    </source>
</evidence>
<dbReference type="EMBL" id="BARU01006342">
    <property type="protein sequence ID" value="GAH46859.1"/>
    <property type="molecule type" value="Genomic_DNA"/>
</dbReference>
<accession>X1GZ11</accession>
<dbReference type="GO" id="GO:0016491">
    <property type="term" value="F:oxidoreductase activity"/>
    <property type="evidence" value="ECO:0007669"/>
    <property type="project" value="UniProtKB-KW"/>
</dbReference>
<dbReference type="InterPro" id="IPR036318">
    <property type="entry name" value="FAD-bd_PCMH-like_sf"/>
</dbReference>
<keyword evidence="2" id="KW-0274">FAD</keyword>
<comment type="caution">
    <text evidence="5">The sequence shown here is derived from an EMBL/GenBank/DDBJ whole genome shotgun (WGS) entry which is preliminary data.</text>
</comment>
<dbReference type="PROSITE" id="PS51387">
    <property type="entry name" value="FAD_PCMH"/>
    <property type="match status" value="1"/>
</dbReference>
<organism evidence="5">
    <name type="scientific">marine sediment metagenome</name>
    <dbReference type="NCBI Taxonomy" id="412755"/>
    <lineage>
        <taxon>unclassified sequences</taxon>
        <taxon>metagenomes</taxon>
        <taxon>ecological metagenomes</taxon>
    </lineage>
</organism>
<proteinExistence type="predicted"/>
<dbReference type="InterPro" id="IPR016169">
    <property type="entry name" value="FAD-bd_PCMH_sub2"/>
</dbReference>
<dbReference type="InterPro" id="IPR016167">
    <property type="entry name" value="FAD-bd_PCMH_sub1"/>
</dbReference>
<keyword evidence="3" id="KW-0560">Oxidoreductase</keyword>
<dbReference type="InterPro" id="IPR016166">
    <property type="entry name" value="FAD-bd_PCMH"/>
</dbReference>
<dbReference type="SUPFAM" id="SSF56176">
    <property type="entry name" value="FAD-binding/transporter-associated domain-like"/>
    <property type="match status" value="1"/>
</dbReference>
<evidence type="ECO:0000313" key="5">
    <source>
        <dbReference type="EMBL" id="GAH46859.1"/>
    </source>
</evidence>
<name>X1GZ11_9ZZZZ</name>
<reference evidence="5" key="1">
    <citation type="journal article" date="2014" name="Front. Microbiol.">
        <title>High frequency of phylogenetically diverse reductive dehalogenase-homologous genes in deep subseafloor sedimentary metagenomes.</title>
        <authorList>
            <person name="Kawai M."/>
            <person name="Futagami T."/>
            <person name="Toyoda A."/>
            <person name="Takaki Y."/>
            <person name="Nishi S."/>
            <person name="Hori S."/>
            <person name="Arai W."/>
            <person name="Tsubouchi T."/>
            <person name="Morono Y."/>
            <person name="Uchiyama I."/>
            <person name="Ito T."/>
            <person name="Fujiyama A."/>
            <person name="Inagaki F."/>
            <person name="Takami H."/>
        </authorList>
    </citation>
    <scope>NUCLEOTIDE SEQUENCE</scope>
    <source>
        <strain evidence="5">Expedition CK06-06</strain>
    </source>
</reference>
<dbReference type="Gene3D" id="3.30.43.10">
    <property type="entry name" value="Uridine Diphospho-n-acetylenolpyruvylglucosamine Reductase, domain 2"/>
    <property type="match status" value="1"/>
</dbReference>
<dbReference type="PANTHER" id="PTHR42659">
    <property type="entry name" value="XANTHINE DEHYDROGENASE SUBUNIT C-RELATED"/>
    <property type="match status" value="1"/>
</dbReference>
<dbReference type="GO" id="GO:0071949">
    <property type="term" value="F:FAD binding"/>
    <property type="evidence" value="ECO:0007669"/>
    <property type="project" value="InterPro"/>
</dbReference>
<evidence type="ECO:0000256" key="2">
    <source>
        <dbReference type="ARBA" id="ARBA00022827"/>
    </source>
</evidence>